<comment type="similarity">
    <text evidence="1 2">Belongs to the OSBP family.</text>
</comment>
<proteinExistence type="inferred from homology"/>
<gene>
    <name evidence="4" type="ORF">Agabi119p4_9395</name>
</gene>
<dbReference type="Gene3D" id="2.40.160.120">
    <property type="match status" value="1"/>
</dbReference>
<evidence type="ECO:0000313" key="4">
    <source>
        <dbReference type="EMBL" id="KAF7761403.1"/>
    </source>
</evidence>
<sequence>MKANQNKDSAVVDDDAPISVSDSGDTGEGGKLKMIVQLVKKCLGVKDIANMRLSLPASLLEPIPNLEYWHYLDRPDLFAAISEPEHPFERILAVVRFAFTKDLKFVHGKVCKPYNSVLGEHFRAHWDVPPVAYPTDSSQMPIPLTHTTLAPESPTVVNASETTSIRSGRSSKSARSGVSAFSKGRNSTPATTPPQSLETNLTAQMSNTSLANDNNVERLRVVYLTEQVSHHPPVSAYYASCPRKHIEMYGIDQISAKVSGTTVKVLPGQYNQGIFVNITGGNGNGERYCVSHPIASVNGILRGSFYVTVSESTIITCSGGKPGTKFRAIIEYKEESWLGKAHFLVEGVIHIVHEGESEHEEWTKVKHVPTDRVVAVFDGSWRGQIRWRRVGAGSYPNTFSSVASSPSPSHEHLSIPDIPPHSASRTDITRLDSEYSTLIDLSALQVVPMEVRPLEKMLPSESRKLWENVTSNLLKKDYSEATKEKVTIEQRQRDDAAERKKKGTEFVPIYFEKDLEEGYSKLTEEGWKAVKEELEEKLATSSGD</sequence>
<dbReference type="InterPro" id="IPR000648">
    <property type="entry name" value="Oxysterol-bd"/>
</dbReference>
<dbReference type="EMBL" id="JABXXO010000013">
    <property type="protein sequence ID" value="KAF7761403.1"/>
    <property type="molecule type" value="Genomic_DNA"/>
</dbReference>
<feature type="region of interest" description="Disordered" evidence="3">
    <location>
        <begin position="1"/>
        <end position="26"/>
    </location>
</feature>
<feature type="compositionally biased region" description="Polar residues" evidence="3">
    <location>
        <begin position="146"/>
        <end position="163"/>
    </location>
</feature>
<evidence type="ECO:0008006" key="6">
    <source>
        <dbReference type="Google" id="ProtNLM"/>
    </source>
</evidence>
<evidence type="ECO:0000256" key="3">
    <source>
        <dbReference type="SAM" id="MobiDB-lite"/>
    </source>
</evidence>
<dbReference type="GO" id="GO:0005829">
    <property type="term" value="C:cytosol"/>
    <property type="evidence" value="ECO:0007669"/>
    <property type="project" value="TreeGrafter"/>
</dbReference>
<evidence type="ECO:0000256" key="1">
    <source>
        <dbReference type="ARBA" id="ARBA00008842"/>
    </source>
</evidence>
<comment type="caution">
    <text evidence="4">The sequence shown here is derived from an EMBL/GenBank/DDBJ whole genome shotgun (WGS) entry which is preliminary data.</text>
</comment>
<reference evidence="4 5" key="1">
    <citation type="journal article" name="Sci. Rep.">
        <title>Telomere-to-telomere assembled and centromere annotated genomes of the two main subspecies of the button mushroom Agaricus bisporus reveal especially polymorphic chromosome ends.</title>
        <authorList>
            <person name="Sonnenberg A.S.M."/>
            <person name="Sedaghat-Telgerd N."/>
            <person name="Lavrijssen B."/>
            <person name="Ohm R.A."/>
            <person name="Hendrickx P.M."/>
            <person name="Scholtmeijer K."/>
            <person name="Baars J.J.P."/>
            <person name="van Peer A."/>
        </authorList>
    </citation>
    <scope>NUCLEOTIDE SEQUENCE [LARGE SCALE GENOMIC DNA]</scope>
    <source>
        <strain evidence="4 5">H119_p4</strain>
    </source>
</reference>
<dbReference type="PROSITE" id="PS01013">
    <property type="entry name" value="OSBP"/>
    <property type="match status" value="1"/>
</dbReference>
<evidence type="ECO:0000313" key="5">
    <source>
        <dbReference type="Proteomes" id="UP000629468"/>
    </source>
</evidence>
<dbReference type="GO" id="GO:0032934">
    <property type="term" value="F:sterol binding"/>
    <property type="evidence" value="ECO:0007669"/>
    <property type="project" value="TreeGrafter"/>
</dbReference>
<protein>
    <recommendedName>
        <fullName evidence="6">Oxysterol-binding protein</fullName>
    </recommendedName>
</protein>
<dbReference type="InterPro" id="IPR037239">
    <property type="entry name" value="OSBP_sf"/>
</dbReference>
<dbReference type="PANTHER" id="PTHR10972:SF212">
    <property type="entry name" value="OXYSTEROL-BINDING PROTEIN-LIKE PROTEIN 1"/>
    <property type="match status" value="1"/>
</dbReference>
<feature type="region of interest" description="Disordered" evidence="3">
    <location>
        <begin position="401"/>
        <end position="425"/>
    </location>
</feature>
<dbReference type="PANTHER" id="PTHR10972">
    <property type="entry name" value="OXYSTEROL-BINDING PROTEIN-RELATED"/>
    <property type="match status" value="1"/>
</dbReference>
<name>A0A8H7C3K8_AGABI</name>
<dbReference type="GO" id="GO:0016020">
    <property type="term" value="C:membrane"/>
    <property type="evidence" value="ECO:0007669"/>
    <property type="project" value="TreeGrafter"/>
</dbReference>
<dbReference type="Gene3D" id="3.30.70.3490">
    <property type="match status" value="1"/>
</dbReference>
<feature type="compositionally biased region" description="Low complexity" evidence="3">
    <location>
        <begin position="164"/>
        <end position="182"/>
    </location>
</feature>
<dbReference type="SUPFAM" id="SSF144000">
    <property type="entry name" value="Oxysterol-binding protein-like"/>
    <property type="match status" value="1"/>
</dbReference>
<dbReference type="Pfam" id="PF01237">
    <property type="entry name" value="Oxysterol_BP"/>
    <property type="match status" value="2"/>
</dbReference>
<feature type="compositionally biased region" description="Polar residues" evidence="3">
    <location>
        <begin position="184"/>
        <end position="197"/>
    </location>
</feature>
<feature type="region of interest" description="Disordered" evidence="3">
    <location>
        <begin position="146"/>
        <end position="197"/>
    </location>
</feature>
<evidence type="ECO:0000256" key="2">
    <source>
        <dbReference type="RuleBase" id="RU003844"/>
    </source>
</evidence>
<organism evidence="4 5">
    <name type="scientific">Agaricus bisporus var. burnettii</name>
    <dbReference type="NCBI Taxonomy" id="192524"/>
    <lineage>
        <taxon>Eukaryota</taxon>
        <taxon>Fungi</taxon>
        <taxon>Dikarya</taxon>
        <taxon>Basidiomycota</taxon>
        <taxon>Agaricomycotina</taxon>
        <taxon>Agaricomycetes</taxon>
        <taxon>Agaricomycetidae</taxon>
        <taxon>Agaricales</taxon>
        <taxon>Agaricineae</taxon>
        <taxon>Agaricaceae</taxon>
        <taxon>Agaricus</taxon>
    </lineage>
</organism>
<dbReference type="InterPro" id="IPR018494">
    <property type="entry name" value="Oxysterol-bd_CS"/>
</dbReference>
<dbReference type="AlphaFoldDB" id="A0A8H7C3K8"/>
<accession>A0A8H7C3K8</accession>
<dbReference type="Proteomes" id="UP000629468">
    <property type="component" value="Unassembled WGS sequence"/>
</dbReference>